<dbReference type="Proteomes" id="UP000245340">
    <property type="component" value="Unplaced"/>
</dbReference>
<dbReference type="PROSITE" id="PS50279">
    <property type="entry name" value="BPTI_KUNITZ_2"/>
    <property type="match status" value="1"/>
</dbReference>
<feature type="domain" description="BPTI/Kunitz inhibitor" evidence="2">
    <location>
        <begin position="170"/>
        <end position="220"/>
    </location>
</feature>
<dbReference type="RefSeq" id="XP_004417541.1">
    <property type="nucleotide sequence ID" value="XM_004417484.1"/>
</dbReference>
<keyword evidence="4" id="KW-1185">Reference proteome</keyword>
<evidence type="ECO:0000256" key="1">
    <source>
        <dbReference type="ARBA" id="ARBA00023157"/>
    </source>
</evidence>
<evidence type="ECO:0000313" key="5">
    <source>
        <dbReference type="RefSeq" id="XP_004417541.1"/>
    </source>
</evidence>
<dbReference type="SUPFAM" id="SSF57256">
    <property type="entry name" value="Elafin-like"/>
    <property type="match status" value="3"/>
</dbReference>
<dbReference type="PRINTS" id="PR00759">
    <property type="entry name" value="BASICPTASE"/>
</dbReference>
<dbReference type="PANTHER" id="PTHR47769:SF1">
    <property type="entry name" value="WAP FOUR-DISULFIDE CORE DOMAIN PROTEIN 8"/>
    <property type="match status" value="1"/>
</dbReference>
<dbReference type="InterPro" id="IPR020901">
    <property type="entry name" value="Prtase_inh_Kunz-CS"/>
</dbReference>
<feature type="domain" description="WAP" evidence="3">
    <location>
        <begin position="119"/>
        <end position="166"/>
    </location>
</feature>
<keyword evidence="1" id="KW-1015">Disulfide bond</keyword>
<dbReference type="SMART" id="SM00131">
    <property type="entry name" value="KU"/>
    <property type="match status" value="1"/>
</dbReference>
<feature type="domain" description="WAP" evidence="3">
    <location>
        <begin position="270"/>
        <end position="315"/>
    </location>
</feature>
<dbReference type="InterPro" id="IPR036645">
    <property type="entry name" value="Elafin-like_sf"/>
</dbReference>
<dbReference type="GO" id="GO:0004867">
    <property type="term" value="F:serine-type endopeptidase inhibitor activity"/>
    <property type="evidence" value="ECO:0007669"/>
    <property type="project" value="InterPro"/>
</dbReference>
<dbReference type="InterPro" id="IPR036880">
    <property type="entry name" value="Kunitz_BPTI_sf"/>
</dbReference>
<reference evidence="5" key="1">
    <citation type="submission" date="2025-08" db="UniProtKB">
        <authorList>
            <consortium name="RefSeq"/>
        </authorList>
    </citation>
    <scope>IDENTIFICATION</scope>
</reference>
<evidence type="ECO:0000259" key="2">
    <source>
        <dbReference type="PROSITE" id="PS50279"/>
    </source>
</evidence>
<dbReference type="CDD" id="cd00199">
    <property type="entry name" value="WAP"/>
    <property type="match status" value="1"/>
</dbReference>
<dbReference type="AlphaFoldDB" id="A0A9B0HFX8"/>
<dbReference type="Pfam" id="PF00095">
    <property type="entry name" value="WAP"/>
    <property type="match status" value="3"/>
</dbReference>
<dbReference type="GO" id="GO:0005576">
    <property type="term" value="C:extracellular region"/>
    <property type="evidence" value="ECO:0007669"/>
    <property type="project" value="InterPro"/>
</dbReference>
<dbReference type="SUPFAM" id="SSF57362">
    <property type="entry name" value="BPTI-like"/>
    <property type="match status" value="1"/>
</dbReference>
<dbReference type="Gene3D" id="4.10.75.10">
    <property type="entry name" value="Elafin-like"/>
    <property type="match status" value="3"/>
</dbReference>
<evidence type="ECO:0000259" key="3">
    <source>
        <dbReference type="PROSITE" id="PS51390"/>
    </source>
</evidence>
<dbReference type="Gene3D" id="4.10.410.10">
    <property type="entry name" value="Pancreatic trypsin inhibitor Kunitz domain"/>
    <property type="match status" value="1"/>
</dbReference>
<dbReference type="SMART" id="SM00217">
    <property type="entry name" value="WAP"/>
    <property type="match status" value="3"/>
</dbReference>
<dbReference type="PRINTS" id="PR00003">
    <property type="entry name" value="4DISULPHCORE"/>
</dbReference>
<sequence>MPRKNCKAKEGPADPPGPLQLLVVLDQALSSVTGLYHGTHLQIVPPTVQLHTPGLTPITGLPCQKFADHLVELSFLVPGFLSPRHLPLHSSTFSWRNVALLLLLSLSLEESTSSPIKRVKQKPGVCPRERVICETEVPDFCTTDLQCLKHMKCCSFGCGKKCMDPLQEPCMLPFDEGYCNISILRWYFDFKHQSCQPFIYGGCHGNANNFISIANCKMACSSVVKNGQCPLFPFKDRMVCPASCKSDSDCPKTDKCCESMCGFVCAKAWTVKSGFCPRKPMVCSKIDRPKCLKDHDCPVSQKCCSHCGLKCLEPQK</sequence>
<protein>
    <submittedName>
        <fullName evidence="5">WAP four-disulfide core domain protein 8-like</fullName>
    </submittedName>
</protein>
<dbReference type="Pfam" id="PF00014">
    <property type="entry name" value="Kunitz_BPTI"/>
    <property type="match status" value="1"/>
</dbReference>
<dbReference type="PROSITE" id="PS00280">
    <property type="entry name" value="BPTI_KUNITZ_1"/>
    <property type="match status" value="1"/>
</dbReference>
<dbReference type="PANTHER" id="PTHR47769">
    <property type="entry name" value="WAP FOUR-DISULFIDE CORE DOMAIN PROTEIN 8"/>
    <property type="match status" value="1"/>
</dbReference>
<gene>
    <name evidence="5" type="primary">LOC101384610</name>
</gene>
<organism evidence="4 5">
    <name type="scientific">Odobenus rosmarus divergens</name>
    <name type="common">Pacific walrus</name>
    <dbReference type="NCBI Taxonomy" id="9708"/>
    <lineage>
        <taxon>Eukaryota</taxon>
        <taxon>Metazoa</taxon>
        <taxon>Chordata</taxon>
        <taxon>Craniata</taxon>
        <taxon>Vertebrata</taxon>
        <taxon>Euteleostomi</taxon>
        <taxon>Mammalia</taxon>
        <taxon>Eutheria</taxon>
        <taxon>Laurasiatheria</taxon>
        <taxon>Carnivora</taxon>
        <taxon>Caniformia</taxon>
        <taxon>Pinnipedia</taxon>
        <taxon>Odobenidae</taxon>
        <taxon>Odobenus</taxon>
    </lineage>
</organism>
<name>A0A9B0HFX8_ODORO</name>
<dbReference type="CDD" id="cd00109">
    <property type="entry name" value="Kunitz-type"/>
    <property type="match status" value="1"/>
</dbReference>
<dbReference type="InterPro" id="IPR002223">
    <property type="entry name" value="Kunitz_BPTI"/>
</dbReference>
<evidence type="ECO:0000313" key="4">
    <source>
        <dbReference type="Proteomes" id="UP000245340"/>
    </source>
</evidence>
<feature type="domain" description="WAP" evidence="3">
    <location>
        <begin position="222"/>
        <end position="269"/>
    </location>
</feature>
<proteinExistence type="predicted"/>
<dbReference type="InterPro" id="IPR008197">
    <property type="entry name" value="WAP_dom"/>
</dbReference>
<dbReference type="PROSITE" id="PS51390">
    <property type="entry name" value="WAP"/>
    <property type="match status" value="3"/>
</dbReference>
<accession>A0A9B0HFX8</accession>
<dbReference type="FunFam" id="4.10.410.10:FF:000020">
    <property type="entry name" value="Collagen, type VI, alpha 3"/>
    <property type="match status" value="1"/>
</dbReference>